<dbReference type="Pfam" id="PF13302">
    <property type="entry name" value="Acetyltransf_3"/>
    <property type="match status" value="1"/>
</dbReference>
<dbReference type="EC" id="2.3.1.-" evidence="2"/>
<feature type="domain" description="N-acetyltransferase" evidence="1">
    <location>
        <begin position="39"/>
        <end position="196"/>
    </location>
</feature>
<dbReference type="InterPro" id="IPR000182">
    <property type="entry name" value="GNAT_dom"/>
</dbReference>
<proteinExistence type="predicted"/>
<dbReference type="Proteomes" id="UP000727907">
    <property type="component" value="Unassembled WGS sequence"/>
</dbReference>
<dbReference type="PROSITE" id="PS51186">
    <property type="entry name" value="GNAT"/>
    <property type="match status" value="1"/>
</dbReference>
<evidence type="ECO:0000313" key="2">
    <source>
        <dbReference type="EMBL" id="MBU8876976.1"/>
    </source>
</evidence>
<dbReference type="CDD" id="cd04301">
    <property type="entry name" value="NAT_SF"/>
    <property type="match status" value="1"/>
</dbReference>
<protein>
    <submittedName>
        <fullName evidence="2">GNAT family N-acetyltransferase</fullName>
        <ecNumber evidence="2">2.3.1.-</ecNumber>
    </submittedName>
</protein>
<accession>A0ABS6IQU1</accession>
<name>A0ABS6IQU1_9HYPH</name>
<comment type="caution">
    <text evidence="2">The sequence shown here is derived from an EMBL/GenBank/DDBJ whole genome shotgun (WGS) entry which is preliminary data.</text>
</comment>
<evidence type="ECO:0000313" key="3">
    <source>
        <dbReference type="Proteomes" id="UP000727907"/>
    </source>
</evidence>
<keyword evidence="2" id="KW-0012">Acyltransferase</keyword>
<dbReference type="PANTHER" id="PTHR39173:SF1">
    <property type="entry name" value="ACETYLTRANSFERASE"/>
    <property type="match status" value="1"/>
</dbReference>
<sequence length="196" mass="21597">MLQHPPCRKDSPLQLIVPDLAHLDGYADALRRGWSPDNVRLDEAAREELARIQADPAAFVASLDDPEARGGDITLPDGTMVKRMPGYRRWMWDGAFCGSIGFRWQPGTAELPTYVLGHIGYAVAPWKRRHGYATRALGLMLKEVARHGLPHVDLTTDPDNLPSQKVITANGGFLVERITKVAAHGGTEALLFRIAL</sequence>
<dbReference type="PANTHER" id="PTHR39173">
    <property type="entry name" value="ACETYLTRANSFERASE"/>
    <property type="match status" value="1"/>
</dbReference>
<organism evidence="2 3">
    <name type="scientific">Reyranella humidisoli</name>
    <dbReference type="NCBI Taxonomy" id="2849149"/>
    <lineage>
        <taxon>Bacteria</taxon>
        <taxon>Pseudomonadati</taxon>
        <taxon>Pseudomonadota</taxon>
        <taxon>Alphaproteobacteria</taxon>
        <taxon>Hyphomicrobiales</taxon>
        <taxon>Reyranellaceae</taxon>
        <taxon>Reyranella</taxon>
    </lineage>
</organism>
<gene>
    <name evidence="2" type="ORF">KQ910_24600</name>
</gene>
<dbReference type="EMBL" id="JAHOPB010000003">
    <property type="protein sequence ID" value="MBU8876976.1"/>
    <property type="molecule type" value="Genomic_DNA"/>
</dbReference>
<keyword evidence="3" id="KW-1185">Reference proteome</keyword>
<evidence type="ECO:0000259" key="1">
    <source>
        <dbReference type="PROSITE" id="PS51186"/>
    </source>
</evidence>
<keyword evidence="2" id="KW-0808">Transferase</keyword>
<dbReference type="GO" id="GO:0016746">
    <property type="term" value="F:acyltransferase activity"/>
    <property type="evidence" value="ECO:0007669"/>
    <property type="project" value="UniProtKB-KW"/>
</dbReference>
<reference evidence="2 3" key="1">
    <citation type="submission" date="2021-06" db="EMBL/GenBank/DDBJ databases">
        <authorList>
            <person name="Lee D.H."/>
        </authorList>
    </citation>
    <scope>NUCLEOTIDE SEQUENCE [LARGE SCALE GENOMIC DNA]</scope>
    <source>
        <strain evidence="2 3">MMS21-HV4-11</strain>
    </source>
</reference>